<feature type="compositionally biased region" description="Polar residues" evidence="1">
    <location>
        <begin position="71"/>
        <end position="85"/>
    </location>
</feature>
<dbReference type="OrthoDB" id="6313230at2759"/>
<sequence length="124" mass="13585">MTFQLYNTKNLRRDCSTDLKSQPGLQLVACLLVELTWYSSEHQTEDVLGLRLDDTPVRSGDLDHLLKPSQGAESLPSQLPPQNTEADMARQDSGNGSPGADRNPQHPRHAEASATAMECPTGEK</sequence>
<dbReference type="EMBL" id="UYSU01041584">
    <property type="protein sequence ID" value="VDM03213.1"/>
    <property type="molecule type" value="Genomic_DNA"/>
</dbReference>
<accession>A0A183TK29</accession>
<feature type="region of interest" description="Disordered" evidence="1">
    <location>
        <begin position="53"/>
        <end position="124"/>
    </location>
</feature>
<dbReference type="Proteomes" id="UP000275846">
    <property type="component" value="Unassembled WGS sequence"/>
</dbReference>
<evidence type="ECO:0000256" key="1">
    <source>
        <dbReference type="SAM" id="MobiDB-lite"/>
    </source>
</evidence>
<proteinExistence type="predicted"/>
<keyword evidence="3" id="KW-1185">Reference proteome</keyword>
<protein>
    <submittedName>
        <fullName evidence="4">GAGE domain-containing protein</fullName>
    </submittedName>
</protein>
<evidence type="ECO:0000313" key="4">
    <source>
        <dbReference type="WBParaSite" id="SSLN_0001746901-mRNA-1"/>
    </source>
</evidence>
<reference evidence="4" key="1">
    <citation type="submission" date="2016-06" db="UniProtKB">
        <authorList>
            <consortium name="WormBaseParasite"/>
        </authorList>
    </citation>
    <scope>IDENTIFICATION</scope>
</reference>
<name>A0A183TK29_SCHSO</name>
<dbReference type="WBParaSite" id="SSLN_0001746901-mRNA-1">
    <property type="protein sequence ID" value="SSLN_0001746901-mRNA-1"/>
    <property type="gene ID" value="SSLN_0001746901"/>
</dbReference>
<evidence type="ECO:0000313" key="2">
    <source>
        <dbReference type="EMBL" id="VDM03213.1"/>
    </source>
</evidence>
<dbReference type="AlphaFoldDB" id="A0A183TK29"/>
<feature type="compositionally biased region" description="Basic and acidic residues" evidence="1">
    <location>
        <begin position="53"/>
        <end position="66"/>
    </location>
</feature>
<evidence type="ECO:0000313" key="3">
    <source>
        <dbReference type="Proteomes" id="UP000275846"/>
    </source>
</evidence>
<organism evidence="4">
    <name type="scientific">Schistocephalus solidus</name>
    <name type="common">Tapeworm</name>
    <dbReference type="NCBI Taxonomy" id="70667"/>
    <lineage>
        <taxon>Eukaryota</taxon>
        <taxon>Metazoa</taxon>
        <taxon>Spiralia</taxon>
        <taxon>Lophotrochozoa</taxon>
        <taxon>Platyhelminthes</taxon>
        <taxon>Cestoda</taxon>
        <taxon>Eucestoda</taxon>
        <taxon>Diphyllobothriidea</taxon>
        <taxon>Diphyllobothriidae</taxon>
        <taxon>Schistocephalus</taxon>
    </lineage>
</organism>
<reference evidence="2 3" key="2">
    <citation type="submission" date="2018-11" db="EMBL/GenBank/DDBJ databases">
        <authorList>
            <consortium name="Pathogen Informatics"/>
        </authorList>
    </citation>
    <scope>NUCLEOTIDE SEQUENCE [LARGE SCALE GENOMIC DNA]</scope>
    <source>
        <strain evidence="2 3">NST_G2</strain>
    </source>
</reference>
<gene>
    <name evidence="2" type="ORF">SSLN_LOCUS16827</name>
</gene>